<dbReference type="SUPFAM" id="SSF51445">
    <property type="entry name" value="(Trans)glycosidases"/>
    <property type="match status" value="1"/>
</dbReference>
<organism evidence="3 4">
    <name type="scientific">Rotaria magnacalcarata</name>
    <dbReference type="NCBI Taxonomy" id="392030"/>
    <lineage>
        <taxon>Eukaryota</taxon>
        <taxon>Metazoa</taxon>
        <taxon>Spiralia</taxon>
        <taxon>Gnathifera</taxon>
        <taxon>Rotifera</taxon>
        <taxon>Eurotatoria</taxon>
        <taxon>Bdelloidea</taxon>
        <taxon>Philodinida</taxon>
        <taxon>Philodinidae</taxon>
        <taxon>Rotaria</taxon>
    </lineage>
</organism>
<dbReference type="EMBL" id="CAJOBI010029572">
    <property type="protein sequence ID" value="CAF4265307.1"/>
    <property type="molecule type" value="Genomic_DNA"/>
</dbReference>
<name>A0A8S2T2B4_9BILA</name>
<reference evidence="3" key="1">
    <citation type="submission" date="2021-02" db="EMBL/GenBank/DDBJ databases">
        <authorList>
            <person name="Nowell W R."/>
        </authorList>
    </citation>
    <scope>NUCLEOTIDE SEQUENCE</scope>
</reference>
<proteinExistence type="predicted"/>
<dbReference type="AlphaFoldDB" id="A0A8S2T2B4"/>
<feature type="non-terminal residue" evidence="3">
    <location>
        <position position="1"/>
    </location>
</feature>
<dbReference type="InterPro" id="IPR017853">
    <property type="entry name" value="GH"/>
</dbReference>
<evidence type="ECO:0000259" key="2">
    <source>
        <dbReference type="PROSITE" id="PS51910"/>
    </source>
</evidence>
<protein>
    <recommendedName>
        <fullName evidence="2">GH18 domain-containing protein</fullName>
    </recommendedName>
</protein>
<sequence length="70" mass="7877">MVQTARNTCREYPVSGGLDSNTHRPEDKQNYVLLLKELRRQLDAQTDKKYLLTVATGAASQRISDLDLLG</sequence>
<dbReference type="GO" id="GO:0005975">
    <property type="term" value="P:carbohydrate metabolic process"/>
    <property type="evidence" value="ECO:0007669"/>
    <property type="project" value="InterPro"/>
</dbReference>
<evidence type="ECO:0000313" key="3">
    <source>
        <dbReference type="EMBL" id="CAF4265307.1"/>
    </source>
</evidence>
<feature type="region of interest" description="Disordered" evidence="1">
    <location>
        <begin position="1"/>
        <end position="26"/>
    </location>
</feature>
<accession>A0A8S2T2B4</accession>
<dbReference type="InterPro" id="IPR001223">
    <property type="entry name" value="Glyco_hydro18_cat"/>
</dbReference>
<gene>
    <name evidence="3" type="ORF">SMN809_LOCUS24592</name>
</gene>
<dbReference type="Proteomes" id="UP000676336">
    <property type="component" value="Unassembled WGS sequence"/>
</dbReference>
<comment type="caution">
    <text evidence="3">The sequence shown here is derived from an EMBL/GenBank/DDBJ whole genome shotgun (WGS) entry which is preliminary data.</text>
</comment>
<evidence type="ECO:0000256" key="1">
    <source>
        <dbReference type="SAM" id="MobiDB-lite"/>
    </source>
</evidence>
<dbReference type="Gene3D" id="3.20.20.80">
    <property type="entry name" value="Glycosidases"/>
    <property type="match status" value="1"/>
</dbReference>
<evidence type="ECO:0000313" key="4">
    <source>
        <dbReference type="Proteomes" id="UP000676336"/>
    </source>
</evidence>
<feature type="domain" description="GH18" evidence="2">
    <location>
        <begin position="1"/>
        <end position="70"/>
    </location>
</feature>
<dbReference type="PROSITE" id="PS51910">
    <property type="entry name" value="GH18_2"/>
    <property type="match status" value="1"/>
</dbReference>